<evidence type="ECO:0000256" key="5">
    <source>
        <dbReference type="SAM" id="Phobius"/>
    </source>
</evidence>
<proteinExistence type="predicted"/>
<comment type="subcellular location">
    <subcellularLocation>
        <location evidence="1">Membrane</location>
        <topology evidence="1">Multi-pass membrane protein</topology>
    </subcellularLocation>
</comment>
<keyword evidence="2 5" id="KW-0812">Transmembrane</keyword>
<keyword evidence="7" id="KW-1185">Reference proteome</keyword>
<evidence type="ECO:0000256" key="2">
    <source>
        <dbReference type="ARBA" id="ARBA00022692"/>
    </source>
</evidence>
<evidence type="ECO:0000256" key="3">
    <source>
        <dbReference type="ARBA" id="ARBA00022989"/>
    </source>
</evidence>
<dbReference type="EMBL" id="BAABAT010000056">
    <property type="protein sequence ID" value="GAA4262855.1"/>
    <property type="molecule type" value="Genomic_DNA"/>
</dbReference>
<dbReference type="InterPro" id="IPR032808">
    <property type="entry name" value="DoxX"/>
</dbReference>
<accession>A0ABP8DS75</accession>
<evidence type="ECO:0000313" key="7">
    <source>
        <dbReference type="Proteomes" id="UP001500620"/>
    </source>
</evidence>
<name>A0ABP8DS75_9ACTN</name>
<evidence type="ECO:0000256" key="1">
    <source>
        <dbReference type="ARBA" id="ARBA00004141"/>
    </source>
</evidence>
<feature type="transmembrane region" description="Helical" evidence="5">
    <location>
        <begin position="46"/>
        <end position="66"/>
    </location>
</feature>
<reference evidence="7" key="1">
    <citation type="journal article" date="2019" name="Int. J. Syst. Evol. Microbiol.">
        <title>The Global Catalogue of Microorganisms (GCM) 10K type strain sequencing project: providing services to taxonomists for standard genome sequencing and annotation.</title>
        <authorList>
            <consortium name="The Broad Institute Genomics Platform"/>
            <consortium name="The Broad Institute Genome Sequencing Center for Infectious Disease"/>
            <person name="Wu L."/>
            <person name="Ma J."/>
        </authorList>
    </citation>
    <scope>NUCLEOTIDE SEQUENCE [LARGE SCALE GENOMIC DNA]</scope>
    <source>
        <strain evidence="7">JCM 17441</strain>
    </source>
</reference>
<keyword evidence="4 5" id="KW-0472">Membrane</keyword>
<keyword evidence="3 5" id="KW-1133">Transmembrane helix</keyword>
<feature type="transmembrane region" description="Helical" evidence="5">
    <location>
        <begin position="100"/>
        <end position="117"/>
    </location>
</feature>
<organism evidence="6 7">
    <name type="scientific">Dactylosporangium darangshiense</name>
    <dbReference type="NCBI Taxonomy" id="579108"/>
    <lineage>
        <taxon>Bacteria</taxon>
        <taxon>Bacillati</taxon>
        <taxon>Actinomycetota</taxon>
        <taxon>Actinomycetes</taxon>
        <taxon>Micromonosporales</taxon>
        <taxon>Micromonosporaceae</taxon>
        <taxon>Dactylosporangium</taxon>
    </lineage>
</organism>
<evidence type="ECO:0000313" key="6">
    <source>
        <dbReference type="EMBL" id="GAA4262855.1"/>
    </source>
</evidence>
<feature type="transmembrane region" description="Helical" evidence="5">
    <location>
        <begin position="72"/>
        <end position="93"/>
    </location>
</feature>
<gene>
    <name evidence="6" type="ORF">GCM10022255_102120</name>
</gene>
<dbReference type="Pfam" id="PF13564">
    <property type="entry name" value="DoxX_2"/>
    <property type="match status" value="1"/>
</dbReference>
<comment type="caution">
    <text evidence="6">The sequence shown here is derived from an EMBL/GenBank/DDBJ whole genome shotgun (WGS) entry which is preliminary data.</text>
</comment>
<sequence length="119" mass="12008">MNLALWILGGLLAVSFLGSGVLKLARSRAQLAASGMGWADDFGDGAVKAIGVLEILAAVGLILPAALDIAPVLVPVAAVGLVLLMAGALIVHVRRRETQGIAVTVTLLALAAFVAAGRF</sequence>
<dbReference type="Proteomes" id="UP001500620">
    <property type="component" value="Unassembled WGS sequence"/>
</dbReference>
<dbReference type="RefSeq" id="WP_345140896.1">
    <property type="nucleotide sequence ID" value="NZ_BAABAT010000056.1"/>
</dbReference>
<feature type="transmembrane region" description="Helical" evidence="5">
    <location>
        <begin position="6"/>
        <end position="25"/>
    </location>
</feature>
<protein>
    <submittedName>
        <fullName evidence="6">DoxX family protein</fullName>
    </submittedName>
</protein>
<evidence type="ECO:0000256" key="4">
    <source>
        <dbReference type="ARBA" id="ARBA00023136"/>
    </source>
</evidence>